<evidence type="ECO:0000256" key="4">
    <source>
        <dbReference type="ARBA" id="ARBA00023015"/>
    </source>
</evidence>
<gene>
    <name evidence="8" type="ORF">D3P08_22590</name>
</gene>
<keyword evidence="2" id="KW-0813">Transport</keyword>
<dbReference type="GO" id="GO:0042956">
    <property type="term" value="P:maltodextrin transmembrane transport"/>
    <property type="evidence" value="ECO:0007669"/>
    <property type="project" value="TreeGrafter"/>
</dbReference>
<dbReference type="RefSeq" id="WP_119602387.1">
    <property type="nucleotide sequence ID" value="NZ_QXQA01000018.1"/>
</dbReference>
<dbReference type="PANTHER" id="PTHR30061">
    <property type="entry name" value="MALTOSE-BINDING PERIPLASMIC PROTEIN"/>
    <property type="match status" value="1"/>
</dbReference>
<accession>A0A3A1UNA0</accession>
<keyword evidence="5" id="KW-0238">DNA-binding</keyword>
<evidence type="ECO:0000256" key="6">
    <source>
        <dbReference type="ARBA" id="ARBA00023163"/>
    </source>
</evidence>
<evidence type="ECO:0000256" key="1">
    <source>
        <dbReference type="ARBA" id="ARBA00008520"/>
    </source>
</evidence>
<dbReference type="Pfam" id="PF00392">
    <property type="entry name" value="GntR"/>
    <property type="match status" value="1"/>
</dbReference>
<sequence length="463" mass="53289">MKKPSRITFQERLNHMVDTLRSQIRSGQYPPDSYIPSILQLSEDFKLSINSVQKGLDLLVEESLVERIPRVGVRVKETGADRAVTLSIGYYTTLIDEMDLGALVQKFENAHSSIKVNLIPLHFGDYVEVTENYLKNEMVDAVAINHINYSHFAHQHGGIAELFEPLDPTGDVYPYLAEAFSVNGQLFVQPVIFSPVVLCYNKSYFMKHEMPEPPMSWRWSGFMKLLDRLESETEAKLGFYFYPSTWNRWPVFILQSGVDFRNAPVNWGAPAIMDGIEACYRLIHRQNTFSLLLSSNETSVEELFLQQHVPVMMTTYFRLNQLKEAPFVFDVAPLPYVHEPKTLLLPLGFAVNRYSRKKAAARAFIDFMASYDTQLHIRQSTYTIPAMKQAAEWNGPEPLYRPANFHLYKEISDQFSLLSDLRLSEKELEKLIGAMNLYWSGIHSKEETRLRLAEIGQPVEKRN</sequence>
<dbReference type="InterPro" id="IPR000524">
    <property type="entry name" value="Tscrpt_reg_HTH_GntR"/>
</dbReference>
<dbReference type="AlphaFoldDB" id="A0A3A1UNA0"/>
<dbReference type="EMBL" id="QXQA01000018">
    <property type="protein sequence ID" value="RIX49345.1"/>
    <property type="molecule type" value="Genomic_DNA"/>
</dbReference>
<dbReference type="CDD" id="cd07377">
    <property type="entry name" value="WHTH_GntR"/>
    <property type="match status" value="1"/>
</dbReference>
<keyword evidence="9" id="KW-1185">Reference proteome</keyword>
<dbReference type="SUPFAM" id="SSF46785">
    <property type="entry name" value="Winged helix' DNA-binding domain"/>
    <property type="match status" value="1"/>
</dbReference>
<evidence type="ECO:0000313" key="8">
    <source>
        <dbReference type="EMBL" id="RIX49345.1"/>
    </source>
</evidence>
<dbReference type="PROSITE" id="PS50949">
    <property type="entry name" value="HTH_GNTR"/>
    <property type="match status" value="1"/>
</dbReference>
<dbReference type="GO" id="GO:0055052">
    <property type="term" value="C:ATP-binding cassette (ABC) transporter complex, substrate-binding subunit-containing"/>
    <property type="evidence" value="ECO:0007669"/>
    <property type="project" value="TreeGrafter"/>
</dbReference>
<feature type="domain" description="HTH gntR-type" evidence="7">
    <location>
        <begin position="10"/>
        <end position="78"/>
    </location>
</feature>
<comment type="caution">
    <text evidence="8">The sequence shown here is derived from an EMBL/GenBank/DDBJ whole genome shotgun (WGS) entry which is preliminary data.</text>
</comment>
<evidence type="ECO:0000256" key="3">
    <source>
        <dbReference type="ARBA" id="ARBA00022729"/>
    </source>
</evidence>
<comment type="similarity">
    <text evidence="1">Belongs to the bacterial solute-binding protein 1 family.</text>
</comment>
<dbReference type="SMART" id="SM00345">
    <property type="entry name" value="HTH_GNTR"/>
    <property type="match status" value="1"/>
</dbReference>
<proteinExistence type="inferred from homology"/>
<dbReference type="OrthoDB" id="2374506at2"/>
<dbReference type="Gene3D" id="1.10.10.10">
    <property type="entry name" value="Winged helix-like DNA-binding domain superfamily/Winged helix DNA-binding domain"/>
    <property type="match status" value="1"/>
</dbReference>
<dbReference type="Gene3D" id="3.40.190.10">
    <property type="entry name" value="Periplasmic binding protein-like II"/>
    <property type="match status" value="1"/>
</dbReference>
<dbReference type="InterPro" id="IPR006059">
    <property type="entry name" value="SBP"/>
</dbReference>
<evidence type="ECO:0000256" key="2">
    <source>
        <dbReference type="ARBA" id="ARBA00022448"/>
    </source>
</evidence>
<dbReference type="InterPro" id="IPR036390">
    <property type="entry name" value="WH_DNA-bd_sf"/>
</dbReference>
<evidence type="ECO:0000313" key="9">
    <source>
        <dbReference type="Proteomes" id="UP000266482"/>
    </source>
</evidence>
<evidence type="ECO:0000259" key="7">
    <source>
        <dbReference type="PROSITE" id="PS50949"/>
    </source>
</evidence>
<organism evidence="8 9">
    <name type="scientific">Paenibacillus nanensis</name>
    <dbReference type="NCBI Taxonomy" id="393251"/>
    <lineage>
        <taxon>Bacteria</taxon>
        <taxon>Bacillati</taxon>
        <taxon>Bacillota</taxon>
        <taxon>Bacilli</taxon>
        <taxon>Bacillales</taxon>
        <taxon>Paenibacillaceae</taxon>
        <taxon>Paenibacillus</taxon>
    </lineage>
</organism>
<dbReference type="GO" id="GO:0003677">
    <property type="term" value="F:DNA binding"/>
    <property type="evidence" value="ECO:0007669"/>
    <property type="project" value="UniProtKB-KW"/>
</dbReference>
<dbReference type="GO" id="GO:1901982">
    <property type="term" value="F:maltose binding"/>
    <property type="evidence" value="ECO:0007669"/>
    <property type="project" value="TreeGrafter"/>
</dbReference>
<dbReference type="SUPFAM" id="SSF53850">
    <property type="entry name" value="Periplasmic binding protein-like II"/>
    <property type="match status" value="1"/>
</dbReference>
<keyword evidence="4" id="KW-0805">Transcription regulation</keyword>
<dbReference type="GO" id="GO:0003700">
    <property type="term" value="F:DNA-binding transcription factor activity"/>
    <property type="evidence" value="ECO:0007669"/>
    <property type="project" value="InterPro"/>
</dbReference>
<dbReference type="GO" id="GO:0015768">
    <property type="term" value="P:maltose transport"/>
    <property type="evidence" value="ECO:0007669"/>
    <property type="project" value="TreeGrafter"/>
</dbReference>
<keyword evidence="3" id="KW-0732">Signal</keyword>
<dbReference type="InterPro" id="IPR036388">
    <property type="entry name" value="WH-like_DNA-bd_sf"/>
</dbReference>
<evidence type="ECO:0000256" key="5">
    <source>
        <dbReference type="ARBA" id="ARBA00023125"/>
    </source>
</evidence>
<name>A0A3A1UNA0_9BACL</name>
<dbReference type="Pfam" id="PF01547">
    <property type="entry name" value="SBP_bac_1"/>
    <property type="match status" value="1"/>
</dbReference>
<dbReference type="PANTHER" id="PTHR30061:SF50">
    <property type="entry name" value="MALTOSE_MALTODEXTRIN-BINDING PERIPLASMIC PROTEIN"/>
    <property type="match status" value="1"/>
</dbReference>
<dbReference type="Proteomes" id="UP000266482">
    <property type="component" value="Unassembled WGS sequence"/>
</dbReference>
<keyword evidence="6" id="KW-0804">Transcription</keyword>
<reference evidence="8 9" key="1">
    <citation type="submission" date="2018-09" db="EMBL/GenBank/DDBJ databases">
        <title>Paenibacillus aracenensis nov. sp. isolated from a cave in southern Spain.</title>
        <authorList>
            <person name="Jurado V."/>
            <person name="Gutierrez-Patricio S."/>
            <person name="Gonzalez-Pimentel J.L."/>
            <person name="Miller A.Z."/>
            <person name="Laiz L."/>
            <person name="Saiz-Jimenez C."/>
        </authorList>
    </citation>
    <scope>NUCLEOTIDE SEQUENCE [LARGE SCALE GENOMIC DNA]</scope>
    <source>
        <strain evidence="8 9">DSM 22867</strain>
    </source>
</reference>
<protein>
    <submittedName>
        <fullName evidence="8">Extracellular solute-binding protein</fullName>
    </submittedName>
</protein>